<dbReference type="Gene3D" id="1.50.40.10">
    <property type="entry name" value="Mitochondrial carrier domain"/>
    <property type="match status" value="1"/>
</dbReference>
<dbReference type="InterPro" id="IPR050567">
    <property type="entry name" value="Mitochondrial_Carrier"/>
</dbReference>
<keyword evidence="8 9" id="KW-0472">Membrane</keyword>
<dbReference type="Pfam" id="PF00153">
    <property type="entry name" value="Mito_carr"/>
    <property type="match status" value="2"/>
</dbReference>
<dbReference type="PROSITE" id="PS50920">
    <property type="entry name" value="SOLCAR"/>
    <property type="match status" value="1"/>
</dbReference>
<evidence type="ECO:0000256" key="2">
    <source>
        <dbReference type="ARBA" id="ARBA00006375"/>
    </source>
</evidence>
<dbReference type="InterPro" id="IPR018108">
    <property type="entry name" value="MCP_transmembrane"/>
</dbReference>
<comment type="similarity">
    <text evidence="2 10">Belongs to the mitochondrial carrier (TC 2.A.29) family.</text>
</comment>
<feature type="transmembrane region" description="Helical" evidence="11">
    <location>
        <begin position="125"/>
        <end position="144"/>
    </location>
</feature>
<evidence type="ECO:0000313" key="12">
    <source>
        <dbReference type="EMBL" id="KAK2079860.1"/>
    </source>
</evidence>
<keyword evidence="3 10" id="KW-0813">Transport</keyword>
<keyword evidence="7" id="KW-0496">Mitochondrion</keyword>
<evidence type="ECO:0000256" key="3">
    <source>
        <dbReference type="ARBA" id="ARBA00022448"/>
    </source>
</evidence>
<sequence>MSAAGHAEPIQRFEALLGSSPLLKHSIAGTCGGFNVVLVGHPFGRSADGNWIRQQTSPSYKAPFTTLRQAVRASFQANGLRGPFQGLGITIVRNLPANALYMSSFELTKRRLAGWQGISVHDLSLGMSMVAGSVAGIGFWIFVYPLDVIKSAMMTDSMVKADRRCTTAVQTAKLLERAMLGTVSRLEALLGA</sequence>
<dbReference type="GO" id="GO:0031966">
    <property type="term" value="C:mitochondrial membrane"/>
    <property type="evidence" value="ECO:0007669"/>
    <property type="project" value="UniProtKB-SubCell"/>
</dbReference>
<evidence type="ECO:0000256" key="11">
    <source>
        <dbReference type="SAM" id="Phobius"/>
    </source>
</evidence>
<evidence type="ECO:0000256" key="6">
    <source>
        <dbReference type="ARBA" id="ARBA00022989"/>
    </source>
</evidence>
<accession>A0AAD9MLK4</accession>
<comment type="caution">
    <text evidence="12">The sequence shown here is derived from an EMBL/GenBank/DDBJ whole genome shotgun (WGS) entry which is preliminary data.</text>
</comment>
<evidence type="ECO:0000256" key="10">
    <source>
        <dbReference type="RuleBase" id="RU000488"/>
    </source>
</evidence>
<dbReference type="PANTHER" id="PTHR45624">
    <property type="entry name" value="MITOCHONDRIAL BASIC AMINO ACIDS TRANSPORTER-RELATED"/>
    <property type="match status" value="1"/>
</dbReference>
<protein>
    <submittedName>
        <fullName evidence="12">Uncharacterized protein</fullName>
    </submittedName>
</protein>
<evidence type="ECO:0000256" key="8">
    <source>
        <dbReference type="ARBA" id="ARBA00023136"/>
    </source>
</evidence>
<name>A0AAD9MLK4_PROWI</name>
<dbReference type="SUPFAM" id="SSF103506">
    <property type="entry name" value="Mitochondrial carrier"/>
    <property type="match status" value="1"/>
</dbReference>
<keyword evidence="13" id="KW-1185">Reference proteome</keyword>
<comment type="subcellular location">
    <subcellularLocation>
        <location evidence="1">Mitochondrion membrane</location>
        <topology evidence="1">Multi-pass membrane protein</topology>
    </subcellularLocation>
</comment>
<keyword evidence="6 11" id="KW-1133">Transmembrane helix</keyword>
<dbReference type="InterPro" id="IPR023395">
    <property type="entry name" value="MCP_dom_sf"/>
</dbReference>
<dbReference type="AlphaFoldDB" id="A0AAD9MLK4"/>
<keyword evidence="5" id="KW-0677">Repeat</keyword>
<dbReference type="PANTHER" id="PTHR45624:SF24">
    <property type="entry name" value="MITOCHONDRIAL SUBSTRATE CARRIER FAMILY PROTEIN G"/>
    <property type="match status" value="1"/>
</dbReference>
<evidence type="ECO:0000256" key="7">
    <source>
        <dbReference type="ARBA" id="ARBA00023128"/>
    </source>
</evidence>
<evidence type="ECO:0000256" key="4">
    <source>
        <dbReference type="ARBA" id="ARBA00022692"/>
    </source>
</evidence>
<keyword evidence="4 9" id="KW-0812">Transmembrane</keyword>
<proteinExistence type="inferred from homology"/>
<gene>
    <name evidence="12" type="ORF">QBZ16_002255</name>
</gene>
<evidence type="ECO:0000313" key="13">
    <source>
        <dbReference type="Proteomes" id="UP001255856"/>
    </source>
</evidence>
<organism evidence="12 13">
    <name type="scientific">Prototheca wickerhamii</name>
    <dbReference type="NCBI Taxonomy" id="3111"/>
    <lineage>
        <taxon>Eukaryota</taxon>
        <taxon>Viridiplantae</taxon>
        <taxon>Chlorophyta</taxon>
        <taxon>core chlorophytes</taxon>
        <taxon>Trebouxiophyceae</taxon>
        <taxon>Chlorellales</taxon>
        <taxon>Chlorellaceae</taxon>
        <taxon>Prototheca</taxon>
    </lineage>
</organism>
<dbReference type="GO" id="GO:0022857">
    <property type="term" value="F:transmembrane transporter activity"/>
    <property type="evidence" value="ECO:0007669"/>
    <property type="project" value="TreeGrafter"/>
</dbReference>
<evidence type="ECO:0000256" key="5">
    <source>
        <dbReference type="ARBA" id="ARBA00022737"/>
    </source>
</evidence>
<feature type="repeat" description="Solcar" evidence="9">
    <location>
        <begin position="20"/>
        <end position="111"/>
    </location>
</feature>
<dbReference type="Proteomes" id="UP001255856">
    <property type="component" value="Unassembled WGS sequence"/>
</dbReference>
<dbReference type="EMBL" id="JASFZW010000002">
    <property type="protein sequence ID" value="KAK2079860.1"/>
    <property type="molecule type" value="Genomic_DNA"/>
</dbReference>
<reference evidence="12" key="1">
    <citation type="submission" date="2021-01" db="EMBL/GenBank/DDBJ databases">
        <authorList>
            <person name="Eckstrom K.M.E."/>
        </authorList>
    </citation>
    <scope>NUCLEOTIDE SEQUENCE</scope>
    <source>
        <strain evidence="12">UVCC 0001</strain>
    </source>
</reference>
<evidence type="ECO:0000256" key="9">
    <source>
        <dbReference type="PROSITE-ProRule" id="PRU00282"/>
    </source>
</evidence>
<evidence type="ECO:0000256" key="1">
    <source>
        <dbReference type="ARBA" id="ARBA00004225"/>
    </source>
</evidence>